<gene>
    <name evidence="2" type="ORF">E2C01_094979</name>
</gene>
<protein>
    <submittedName>
        <fullName evidence="2">Uncharacterized protein</fullName>
    </submittedName>
</protein>
<sequence>MPCDQDNKKTKTFTAHSPLNDHRCAGRECVVNTLPSARELRWPSRRYSSGELPSVSLPPPTPIPPPAAARDSSAGMVRGGAVPLASGTLERDRALPLSPARSLLPPPPWLAERRSPTAELPSPSAVPAGDERRRVIG</sequence>
<reference evidence="2 3" key="1">
    <citation type="submission" date="2019-05" db="EMBL/GenBank/DDBJ databases">
        <title>Another draft genome of Portunus trituberculatus and its Hox gene families provides insights of decapod evolution.</title>
        <authorList>
            <person name="Jeong J.-H."/>
            <person name="Song I."/>
            <person name="Kim S."/>
            <person name="Choi T."/>
            <person name="Kim D."/>
            <person name="Ryu S."/>
            <person name="Kim W."/>
        </authorList>
    </citation>
    <scope>NUCLEOTIDE SEQUENCE [LARGE SCALE GENOMIC DNA]</scope>
    <source>
        <tissue evidence="2">Muscle</tissue>
    </source>
</reference>
<proteinExistence type="predicted"/>
<name>A0A5B7K343_PORTR</name>
<feature type="compositionally biased region" description="Pro residues" evidence="1">
    <location>
        <begin position="56"/>
        <end position="67"/>
    </location>
</feature>
<comment type="caution">
    <text evidence="2">The sequence shown here is derived from an EMBL/GenBank/DDBJ whole genome shotgun (WGS) entry which is preliminary data.</text>
</comment>
<dbReference type="AlphaFoldDB" id="A0A5B7K343"/>
<evidence type="ECO:0000313" key="2">
    <source>
        <dbReference type="EMBL" id="MPC99558.1"/>
    </source>
</evidence>
<keyword evidence="3" id="KW-1185">Reference proteome</keyword>
<organism evidence="2 3">
    <name type="scientific">Portunus trituberculatus</name>
    <name type="common">Swimming crab</name>
    <name type="synonym">Neptunus trituberculatus</name>
    <dbReference type="NCBI Taxonomy" id="210409"/>
    <lineage>
        <taxon>Eukaryota</taxon>
        <taxon>Metazoa</taxon>
        <taxon>Ecdysozoa</taxon>
        <taxon>Arthropoda</taxon>
        <taxon>Crustacea</taxon>
        <taxon>Multicrustacea</taxon>
        <taxon>Malacostraca</taxon>
        <taxon>Eumalacostraca</taxon>
        <taxon>Eucarida</taxon>
        <taxon>Decapoda</taxon>
        <taxon>Pleocyemata</taxon>
        <taxon>Brachyura</taxon>
        <taxon>Eubrachyura</taxon>
        <taxon>Portunoidea</taxon>
        <taxon>Portunidae</taxon>
        <taxon>Portuninae</taxon>
        <taxon>Portunus</taxon>
    </lineage>
</organism>
<evidence type="ECO:0000313" key="3">
    <source>
        <dbReference type="Proteomes" id="UP000324222"/>
    </source>
</evidence>
<feature type="region of interest" description="Disordered" evidence="1">
    <location>
        <begin position="45"/>
        <end position="137"/>
    </location>
</feature>
<dbReference type="EMBL" id="VSRR010118868">
    <property type="protein sequence ID" value="MPC99558.1"/>
    <property type="molecule type" value="Genomic_DNA"/>
</dbReference>
<accession>A0A5B7K343</accession>
<dbReference type="Proteomes" id="UP000324222">
    <property type="component" value="Unassembled WGS sequence"/>
</dbReference>
<evidence type="ECO:0000256" key="1">
    <source>
        <dbReference type="SAM" id="MobiDB-lite"/>
    </source>
</evidence>